<dbReference type="OrthoDB" id="289038at2759"/>
<evidence type="ECO:0000313" key="3">
    <source>
        <dbReference type="EMBL" id="CAG2185346.1"/>
    </source>
</evidence>
<feature type="compositionally biased region" description="Low complexity" evidence="1">
    <location>
        <begin position="361"/>
        <end position="376"/>
    </location>
</feature>
<sequence length="768" mass="88998">MIFFYSSDFVDEHMPKQIDEQKHENFAQPDGFPAHMRQHLQNTTDKEENEKDNENWRTFCYHPLKKRQIEQKLEIHKDKTLTESTEIAYKMFDLEDVLPLDCCRIVKYDEYHDSLECSYEGQEEHTMGQILGGVKQAYNFDLLLETKHSDQEFQEYRPGGVTVKVYVADIENDILYDPIRVRAYQTQTVNEFKKLVSNILKCPVDQMRCVLERFHSDLRFLAVPNKTLKAEGFFKSNKVYIEFSGLESVESGQFHCSRFYKLLDRHQNTIRIYVNIQSVDEVNEYMKSSYRHNKLLEDMCSSVKSTQDNNSLDVDEGISDRGSDSELDSKLKSVTLNNSHSDRSLGQCTSPTETGSEGRTSSPVGQSCSSSQETSTSAEFSLNTNYSAESGADNYNVDDVIREPVEHCDSDSEQTAPPSPGDRGINDMDTHSSKEGSENLDTDNKNESENWDNDEVTIVHEEPFKHYFNMVNRDEDIVSKQRSLTILVDKRITLGAFKAELEPFIGTDSENFKVYRVYTKNQEFESIRLSETLSFFEDGKLNIKLGRALKQGEYRVKVFQLDINEAEPSKFLIDTIFAKGMTVLESKKLIIPEIKEQCGLDIPVHRCRLRKKTWKNPGSIYLDNQVYEDDVPIFANWEIFLQKLDDEEQMISSSQLAIFVRQWHPATVELENFKEIFLTQQTVEELKSKWNSKKTILTMPRSWQLSCDVSLLEMNTDLDWSPHATTLNTWPLYICDDGSVLFYKDKTEKPMELSEEQKKNYNKKKIQG</sequence>
<dbReference type="InterPro" id="IPR045578">
    <property type="entry name" value="USP47_C"/>
</dbReference>
<organism evidence="3 4">
    <name type="scientific">Mytilus edulis</name>
    <name type="common">Blue mussel</name>
    <dbReference type="NCBI Taxonomy" id="6550"/>
    <lineage>
        <taxon>Eukaryota</taxon>
        <taxon>Metazoa</taxon>
        <taxon>Spiralia</taxon>
        <taxon>Lophotrochozoa</taxon>
        <taxon>Mollusca</taxon>
        <taxon>Bivalvia</taxon>
        <taxon>Autobranchia</taxon>
        <taxon>Pteriomorphia</taxon>
        <taxon>Mytilida</taxon>
        <taxon>Mytiloidea</taxon>
        <taxon>Mytilidae</taxon>
        <taxon>Mytilinae</taxon>
        <taxon>Mytilus</taxon>
    </lineage>
</organism>
<feature type="region of interest" description="Disordered" evidence="1">
    <location>
        <begin position="407"/>
        <end position="453"/>
    </location>
</feature>
<dbReference type="Pfam" id="PF19718">
    <property type="entry name" value="USP47_C"/>
    <property type="match status" value="1"/>
</dbReference>
<evidence type="ECO:0000313" key="4">
    <source>
        <dbReference type="Proteomes" id="UP000683360"/>
    </source>
</evidence>
<dbReference type="EMBL" id="CAJPWZ010000082">
    <property type="protein sequence ID" value="CAG2185346.1"/>
    <property type="molecule type" value="Genomic_DNA"/>
</dbReference>
<protein>
    <submittedName>
        <fullName evidence="3">USP47</fullName>
        <ecNumber evidence="3">3.4.19.12</ecNumber>
    </submittedName>
</protein>
<evidence type="ECO:0000259" key="2">
    <source>
        <dbReference type="Pfam" id="PF19718"/>
    </source>
</evidence>
<feature type="region of interest" description="Disordered" evidence="1">
    <location>
        <begin position="305"/>
        <end position="376"/>
    </location>
</feature>
<feature type="compositionally biased region" description="Basic and acidic residues" evidence="1">
    <location>
        <begin position="318"/>
        <end position="331"/>
    </location>
</feature>
<dbReference type="Proteomes" id="UP000683360">
    <property type="component" value="Unassembled WGS sequence"/>
</dbReference>
<name>A0A8S3PNA9_MYTED</name>
<reference evidence="3" key="1">
    <citation type="submission" date="2021-03" db="EMBL/GenBank/DDBJ databases">
        <authorList>
            <person name="Bekaert M."/>
        </authorList>
    </citation>
    <scope>NUCLEOTIDE SEQUENCE</scope>
</reference>
<keyword evidence="4" id="KW-1185">Reference proteome</keyword>
<feature type="compositionally biased region" description="Polar residues" evidence="1">
    <location>
        <begin position="332"/>
        <end position="360"/>
    </location>
</feature>
<dbReference type="AlphaFoldDB" id="A0A8S3PNA9"/>
<keyword evidence="3" id="KW-0378">Hydrolase</keyword>
<gene>
    <name evidence="3" type="ORF">MEDL_907</name>
</gene>
<dbReference type="EC" id="3.4.19.12" evidence="3"/>
<accession>A0A8S3PNA9</accession>
<dbReference type="GO" id="GO:0004843">
    <property type="term" value="F:cysteine-type deubiquitinase activity"/>
    <property type="evidence" value="ECO:0007669"/>
    <property type="project" value="UniProtKB-EC"/>
</dbReference>
<evidence type="ECO:0000256" key="1">
    <source>
        <dbReference type="SAM" id="MobiDB-lite"/>
    </source>
</evidence>
<feature type="domain" description="Ubiquitin carboxyl-terminal hydrolase 47 C-terminal" evidence="2">
    <location>
        <begin position="555"/>
        <end position="765"/>
    </location>
</feature>
<proteinExistence type="predicted"/>
<feature type="compositionally biased region" description="Basic and acidic residues" evidence="1">
    <location>
        <begin position="424"/>
        <end position="448"/>
    </location>
</feature>
<comment type="caution">
    <text evidence="3">The sequence shown here is derived from an EMBL/GenBank/DDBJ whole genome shotgun (WGS) entry which is preliminary data.</text>
</comment>